<dbReference type="Proteomes" id="UP000639606">
    <property type="component" value="Unassembled WGS sequence"/>
</dbReference>
<evidence type="ECO:0000256" key="3">
    <source>
        <dbReference type="SAM" id="MobiDB-lite"/>
    </source>
</evidence>
<keyword evidence="2" id="KW-0804">Transcription</keyword>
<keyword evidence="4" id="KW-1133">Transmembrane helix</keyword>
<dbReference type="RefSeq" id="WP_189222844.1">
    <property type="nucleotide sequence ID" value="NZ_BMRG01000003.1"/>
</dbReference>
<dbReference type="InterPro" id="IPR027383">
    <property type="entry name" value="Znf_put"/>
</dbReference>
<feature type="transmembrane region" description="Helical" evidence="4">
    <location>
        <begin position="94"/>
        <end position="114"/>
    </location>
</feature>
<sequence>MSCSHALELGAYLLGSLDPAERSHFERHLRACAPCRREMLRLAPLPGLLSQVRLTDLELPFEDPQPSPDLLPLPPRQVVEPAPPPPPAAPRRRWPLLVGAGALVVVLLAAVLVAPRLLERSGDPAPAAGTAATWTATDAASGVAASAELVGRSWGTELRVSTRGMPKGARCKLVVHDRAGRTEIGGWWGTDHPEDARIPGSTSFAYPDIERLDVVVDMKVLVSVKP</sequence>
<keyword evidence="7" id="KW-1185">Reference proteome</keyword>
<dbReference type="AlphaFoldDB" id="A0A918AJC0"/>
<organism evidence="6 7">
    <name type="scientific">Saccharothrix coeruleofusca</name>
    <dbReference type="NCBI Taxonomy" id="33919"/>
    <lineage>
        <taxon>Bacteria</taxon>
        <taxon>Bacillati</taxon>
        <taxon>Actinomycetota</taxon>
        <taxon>Actinomycetes</taxon>
        <taxon>Pseudonocardiales</taxon>
        <taxon>Pseudonocardiaceae</taxon>
        <taxon>Saccharothrix</taxon>
    </lineage>
</organism>
<evidence type="ECO:0000256" key="4">
    <source>
        <dbReference type="SAM" id="Phobius"/>
    </source>
</evidence>
<reference evidence="6" key="1">
    <citation type="journal article" date="2014" name="Int. J. Syst. Evol. Microbiol.">
        <title>Complete genome sequence of Corynebacterium casei LMG S-19264T (=DSM 44701T), isolated from a smear-ripened cheese.</title>
        <authorList>
            <consortium name="US DOE Joint Genome Institute (JGI-PGF)"/>
            <person name="Walter F."/>
            <person name="Albersmeier A."/>
            <person name="Kalinowski J."/>
            <person name="Ruckert C."/>
        </authorList>
    </citation>
    <scope>NUCLEOTIDE SEQUENCE</scope>
    <source>
        <strain evidence="6">JCM 3313</strain>
    </source>
</reference>
<feature type="compositionally biased region" description="Pro residues" evidence="3">
    <location>
        <begin position="63"/>
        <end position="88"/>
    </location>
</feature>
<proteinExistence type="predicted"/>
<keyword evidence="1" id="KW-0805">Transcription regulation</keyword>
<feature type="domain" description="Putative zinc-finger" evidence="5">
    <location>
        <begin position="9"/>
        <end position="36"/>
    </location>
</feature>
<evidence type="ECO:0000256" key="1">
    <source>
        <dbReference type="ARBA" id="ARBA00023015"/>
    </source>
</evidence>
<evidence type="ECO:0000313" key="7">
    <source>
        <dbReference type="Proteomes" id="UP000639606"/>
    </source>
</evidence>
<dbReference type="EMBL" id="BMRG01000003">
    <property type="protein sequence ID" value="GGP47526.1"/>
    <property type="molecule type" value="Genomic_DNA"/>
</dbReference>
<dbReference type="Gene3D" id="1.10.10.1320">
    <property type="entry name" value="Anti-sigma factor, zinc-finger domain"/>
    <property type="match status" value="1"/>
</dbReference>
<evidence type="ECO:0000256" key="2">
    <source>
        <dbReference type="ARBA" id="ARBA00023163"/>
    </source>
</evidence>
<gene>
    <name evidence="6" type="ORF">GCM10010185_19230</name>
</gene>
<feature type="region of interest" description="Disordered" evidence="3">
    <location>
        <begin position="59"/>
        <end position="88"/>
    </location>
</feature>
<evidence type="ECO:0000313" key="6">
    <source>
        <dbReference type="EMBL" id="GGP47526.1"/>
    </source>
</evidence>
<comment type="caution">
    <text evidence="6">The sequence shown here is derived from an EMBL/GenBank/DDBJ whole genome shotgun (WGS) entry which is preliminary data.</text>
</comment>
<protein>
    <recommendedName>
        <fullName evidence="5">Putative zinc-finger domain-containing protein</fullName>
    </recommendedName>
</protein>
<evidence type="ECO:0000259" key="5">
    <source>
        <dbReference type="Pfam" id="PF13490"/>
    </source>
</evidence>
<accession>A0A918AJC0</accession>
<keyword evidence="4" id="KW-0812">Transmembrane</keyword>
<dbReference type="InterPro" id="IPR041916">
    <property type="entry name" value="Anti_sigma_zinc_sf"/>
</dbReference>
<reference evidence="6" key="2">
    <citation type="submission" date="2020-09" db="EMBL/GenBank/DDBJ databases">
        <authorList>
            <person name="Sun Q."/>
            <person name="Ohkuma M."/>
        </authorList>
    </citation>
    <scope>NUCLEOTIDE SEQUENCE</scope>
    <source>
        <strain evidence="6">JCM 3313</strain>
    </source>
</reference>
<name>A0A918AJC0_9PSEU</name>
<dbReference type="Pfam" id="PF13490">
    <property type="entry name" value="zf-HC2"/>
    <property type="match status" value="1"/>
</dbReference>
<keyword evidence="4" id="KW-0472">Membrane</keyword>